<gene>
    <name evidence="1" type="ORF">KME28_16940</name>
</gene>
<evidence type="ECO:0000313" key="2">
    <source>
        <dbReference type="Proteomes" id="UP000813215"/>
    </source>
</evidence>
<evidence type="ECO:0000313" key="1">
    <source>
        <dbReference type="EMBL" id="MBW4433356.1"/>
    </source>
</evidence>
<organism evidence="1 2">
    <name type="scientific">Pelatocladus maniniholoensis HA4357-MV3</name>
    <dbReference type="NCBI Taxonomy" id="1117104"/>
    <lineage>
        <taxon>Bacteria</taxon>
        <taxon>Bacillati</taxon>
        <taxon>Cyanobacteriota</taxon>
        <taxon>Cyanophyceae</taxon>
        <taxon>Nostocales</taxon>
        <taxon>Nostocaceae</taxon>
        <taxon>Pelatocladus</taxon>
    </lineage>
</organism>
<protein>
    <recommendedName>
        <fullName evidence="3">Bacteriocin</fullName>
    </recommendedName>
</protein>
<dbReference type="EMBL" id="JAHHHW010000103">
    <property type="protein sequence ID" value="MBW4433356.1"/>
    <property type="molecule type" value="Genomic_DNA"/>
</dbReference>
<sequence length="66" mass="6715">MSRITISDINVEMTEVSEVDAAAVVGGLSFNELVGGLASLGAEIASQKIWQFGASFSELLGAIGGV</sequence>
<reference evidence="1" key="2">
    <citation type="journal article" date="2022" name="Microbiol. Resour. Announc.">
        <title>Metagenome Sequencing to Explore Phylogenomics of Terrestrial Cyanobacteria.</title>
        <authorList>
            <person name="Ward R.D."/>
            <person name="Stajich J.E."/>
            <person name="Johansen J.R."/>
            <person name="Huntemann M."/>
            <person name="Clum A."/>
            <person name="Foster B."/>
            <person name="Foster B."/>
            <person name="Roux S."/>
            <person name="Palaniappan K."/>
            <person name="Varghese N."/>
            <person name="Mukherjee S."/>
            <person name="Reddy T.B.K."/>
            <person name="Daum C."/>
            <person name="Copeland A."/>
            <person name="Chen I.A."/>
            <person name="Ivanova N.N."/>
            <person name="Kyrpides N.C."/>
            <person name="Shapiro N."/>
            <person name="Eloe-Fadrosh E.A."/>
            <person name="Pietrasiak N."/>
        </authorList>
    </citation>
    <scope>NUCLEOTIDE SEQUENCE</scope>
    <source>
        <strain evidence="1">HA4357-MV3</strain>
    </source>
</reference>
<evidence type="ECO:0008006" key="3">
    <source>
        <dbReference type="Google" id="ProtNLM"/>
    </source>
</evidence>
<accession>A0A9E3HB07</accession>
<dbReference type="Proteomes" id="UP000813215">
    <property type="component" value="Unassembled WGS sequence"/>
</dbReference>
<proteinExistence type="predicted"/>
<comment type="caution">
    <text evidence="1">The sequence shown here is derived from an EMBL/GenBank/DDBJ whole genome shotgun (WGS) entry which is preliminary data.</text>
</comment>
<name>A0A9E3HB07_9NOST</name>
<reference evidence="1" key="1">
    <citation type="submission" date="2021-05" db="EMBL/GenBank/DDBJ databases">
        <authorList>
            <person name="Pietrasiak N."/>
            <person name="Ward R."/>
            <person name="Stajich J.E."/>
            <person name="Kurbessoian T."/>
        </authorList>
    </citation>
    <scope>NUCLEOTIDE SEQUENCE</scope>
    <source>
        <strain evidence="1">HA4357-MV3</strain>
    </source>
</reference>
<dbReference type="AlphaFoldDB" id="A0A9E3HB07"/>